<name>N8YAX6_ACIGI</name>
<proteinExistence type="predicted"/>
<dbReference type="PATRIC" id="fig|1217656.3.peg.3346"/>
<dbReference type="eggNOG" id="ENOG5031S6T">
    <property type="taxonomic scope" value="Bacteria"/>
</dbReference>
<dbReference type="RefSeq" id="WP_004822061.1">
    <property type="nucleotide sequence ID" value="NZ_KB849456.1"/>
</dbReference>
<comment type="caution">
    <text evidence="1">The sequence shown here is derived from an EMBL/GenBank/DDBJ whole genome shotgun (WGS) entry which is preliminary data.</text>
</comment>
<evidence type="ECO:0000313" key="2">
    <source>
        <dbReference type="Proteomes" id="UP000013148"/>
    </source>
</evidence>
<evidence type="ECO:0000313" key="1">
    <source>
        <dbReference type="EMBL" id="ENV16465.1"/>
    </source>
</evidence>
<sequence length="189" mass="21123">MINPNDYNLIVCVNDQIDDSVAQKINKSVESIPEALIVRTHSNGAEASFLLLGISYCAVKICEGFLSKIGEMVAEKTLGDLMGTIKEGQKEPFIITAGGIIKGETYGFSLHHSIIFELNDGSTLKCLFKADWNMSEFNKAVIIFNKELRKYKKNDKNQISNIQETHLPYAGFQLITVDLENEILIHVKI</sequence>
<protein>
    <submittedName>
        <fullName evidence="1">Uncharacterized protein</fullName>
    </submittedName>
</protein>
<dbReference type="HOGENOM" id="CLU_1431764_0_0_6"/>
<accession>N8YAX6</accession>
<dbReference type="Proteomes" id="UP000013148">
    <property type="component" value="Unassembled WGS sequence"/>
</dbReference>
<keyword evidence="2" id="KW-1185">Reference proteome</keyword>
<gene>
    <name evidence="1" type="ORF">F964_03400</name>
</gene>
<organism evidence="1 2">
    <name type="scientific">Acinetobacter guillouiae NIPH 991</name>
    <dbReference type="NCBI Taxonomy" id="1217656"/>
    <lineage>
        <taxon>Bacteria</taxon>
        <taxon>Pseudomonadati</taxon>
        <taxon>Pseudomonadota</taxon>
        <taxon>Gammaproteobacteria</taxon>
        <taxon>Moraxellales</taxon>
        <taxon>Moraxellaceae</taxon>
        <taxon>Acinetobacter</taxon>
    </lineage>
</organism>
<reference evidence="1 2" key="1">
    <citation type="submission" date="2013-02" db="EMBL/GenBank/DDBJ databases">
        <title>The Genome Sequence of Acinetobacter guillouiae NIPH 991.</title>
        <authorList>
            <consortium name="The Broad Institute Genome Sequencing Platform"/>
            <consortium name="The Broad Institute Genome Sequencing Center for Infectious Disease"/>
            <person name="Cerqueira G."/>
            <person name="Feldgarden M."/>
            <person name="Courvalin P."/>
            <person name="Perichon B."/>
            <person name="Grillot-Courvalin C."/>
            <person name="Clermont D."/>
            <person name="Rocha E."/>
            <person name="Yoon E.-J."/>
            <person name="Nemec A."/>
            <person name="Walker B."/>
            <person name="Young S.K."/>
            <person name="Zeng Q."/>
            <person name="Gargeya S."/>
            <person name="Fitzgerald M."/>
            <person name="Haas B."/>
            <person name="Abouelleil A."/>
            <person name="Alvarado L."/>
            <person name="Arachchi H.M."/>
            <person name="Berlin A.M."/>
            <person name="Chapman S.B."/>
            <person name="Dewar J."/>
            <person name="Goldberg J."/>
            <person name="Griggs A."/>
            <person name="Gujja S."/>
            <person name="Hansen M."/>
            <person name="Howarth C."/>
            <person name="Imamovic A."/>
            <person name="Larimer J."/>
            <person name="McCowan C."/>
            <person name="Murphy C."/>
            <person name="Neiman D."/>
            <person name="Pearson M."/>
            <person name="Priest M."/>
            <person name="Roberts A."/>
            <person name="Saif S."/>
            <person name="Shea T."/>
            <person name="Sisk P."/>
            <person name="Sykes S."/>
            <person name="Wortman J."/>
            <person name="Nusbaum C."/>
            <person name="Birren B."/>
        </authorList>
    </citation>
    <scope>NUCLEOTIDE SEQUENCE [LARGE SCALE GENOMIC DNA]</scope>
    <source>
        <strain evidence="1 2">NIPH 991</strain>
    </source>
</reference>
<dbReference type="EMBL" id="APPJ01000012">
    <property type="protein sequence ID" value="ENV16465.1"/>
    <property type="molecule type" value="Genomic_DNA"/>
</dbReference>
<dbReference type="AlphaFoldDB" id="N8YAX6"/>